<dbReference type="OrthoDB" id="6351704at2759"/>
<evidence type="ECO:0000259" key="2">
    <source>
        <dbReference type="PROSITE" id="PS51034"/>
    </source>
</evidence>
<name>A0A090MYJ4_STRRB</name>
<gene>
    <name evidence="3 5 6" type="ORF">SRAE_2000195300</name>
</gene>
<dbReference type="WormBase" id="SRAE_2000195300">
    <property type="protein sequence ID" value="SRP10131"/>
    <property type="gene ID" value="WBGene00262160"/>
</dbReference>
<reference evidence="5" key="2">
    <citation type="submission" date="2020-12" db="UniProtKB">
        <authorList>
            <consortium name="WormBaseParasite"/>
        </authorList>
    </citation>
    <scope>IDENTIFICATION</scope>
</reference>
<dbReference type="EMBL" id="LN609529">
    <property type="protein sequence ID" value="CEF67289.1"/>
    <property type="molecule type" value="Genomic_DNA"/>
</dbReference>
<dbReference type="GeneID" id="36379654"/>
<protein>
    <submittedName>
        <fullName evidence="3 5">Zona pellucida domain-containing protein</fullName>
    </submittedName>
</protein>
<organism evidence="3">
    <name type="scientific">Strongyloides ratti</name>
    <name type="common">Parasitic roundworm</name>
    <dbReference type="NCBI Taxonomy" id="34506"/>
    <lineage>
        <taxon>Eukaryota</taxon>
        <taxon>Metazoa</taxon>
        <taxon>Ecdysozoa</taxon>
        <taxon>Nematoda</taxon>
        <taxon>Chromadorea</taxon>
        <taxon>Rhabditida</taxon>
        <taxon>Tylenchina</taxon>
        <taxon>Panagrolaimomorpha</taxon>
        <taxon>Strongyloidoidea</taxon>
        <taxon>Strongyloididae</taxon>
        <taxon>Strongyloides</taxon>
    </lineage>
</organism>
<dbReference type="PANTHER" id="PTHR22907">
    <property type="entry name" value="GH04558P"/>
    <property type="match status" value="1"/>
</dbReference>
<sequence>MSSDFDHQLRQAFQDLHLKLSENSSQIRATDQLLAQARHEFRYDSLVKAQIMDSGKDKPIYRSIGAAYQLDDYDKFVSGSIRNKKFFSDIIFNKANDAFGIKTDIDKETEVSKKSTLKKYETNEIFLHDHNSMNDFGDLHKKHKYDTSNHINEKNITYFSYDKFFKRRLFENIPQFISATTLRYNDEMSNETNKLEEFFFKNHVENSKNDGLVFMNSPPKLNNHFKESPKSVCLENGTIFSFETMRPFTGKVFISEKKNNTNCYFNFKNAPHPKIYFYYKYCSSNTPNDISIKNNTLNINVVFNKNKTPQLLYKVKCPKMYGTPVKNIHLADKVNTFNIMKLYKTFPTIIPSVEFKVIKNHISHEVNKHTKNDKLQFLWSLKNSTDIYNFLITNCIIVSKNQNYTIIDKHGCSVDDKILSHPQYNILKKTISSKFLPFNITDTRDIKIQYNYRICTTSKDNNELSSCDKIGLPPICPII</sequence>
<evidence type="ECO:0000313" key="3">
    <source>
        <dbReference type="EMBL" id="CEF67289.1"/>
    </source>
</evidence>
<dbReference type="InterPro" id="IPR001507">
    <property type="entry name" value="ZP_dom"/>
</dbReference>
<dbReference type="CTD" id="36379654"/>
<accession>A0A090MYJ4</accession>
<reference evidence="3 4" key="1">
    <citation type="submission" date="2014-09" db="EMBL/GenBank/DDBJ databases">
        <authorList>
            <person name="Martin A.A."/>
        </authorList>
    </citation>
    <scope>NUCLEOTIDE SEQUENCE</scope>
    <source>
        <strain evidence="4">ED321</strain>
        <strain evidence="3">ED321 Heterogonic</strain>
    </source>
</reference>
<dbReference type="RefSeq" id="XP_024506489.1">
    <property type="nucleotide sequence ID" value="XM_024652966.1"/>
</dbReference>
<dbReference type="PANTHER" id="PTHR22907:SF46">
    <property type="entry name" value="ZP DOMAIN-CONTAINING PROTEIN"/>
    <property type="match status" value="1"/>
</dbReference>
<feature type="domain" description="ZP" evidence="2">
    <location>
        <begin position="232"/>
        <end position="474"/>
    </location>
</feature>
<evidence type="ECO:0000313" key="5">
    <source>
        <dbReference type="WBParaSite" id="SRAE_2000195300.1"/>
    </source>
</evidence>
<dbReference type="STRING" id="34506.A0A090MYJ4"/>
<dbReference type="Proteomes" id="UP000035682">
    <property type="component" value="Unplaced"/>
</dbReference>
<evidence type="ECO:0000313" key="4">
    <source>
        <dbReference type="Proteomes" id="UP000035682"/>
    </source>
</evidence>
<keyword evidence="4" id="KW-1185">Reference proteome</keyword>
<evidence type="ECO:0000256" key="1">
    <source>
        <dbReference type="ARBA" id="ARBA00022729"/>
    </source>
</evidence>
<dbReference type="InterPro" id="IPR051962">
    <property type="entry name" value="Cuticlin"/>
</dbReference>
<dbReference type="WBParaSite" id="SRAE_2000195300.1">
    <property type="protein sequence ID" value="SRAE_2000195300.1"/>
    <property type="gene ID" value="WBGene00262160"/>
</dbReference>
<dbReference type="AlphaFoldDB" id="A0A090MYJ4"/>
<dbReference type="PROSITE" id="PS51034">
    <property type="entry name" value="ZP_2"/>
    <property type="match status" value="1"/>
</dbReference>
<proteinExistence type="predicted"/>
<evidence type="ECO:0000313" key="6">
    <source>
        <dbReference type="WormBase" id="SRAE_2000195300"/>
    </source>
</evidence>
<keyword evidence="1" id="KW-0732">Signal</keyword>